<sequence length="299" mass="34617">MIKRILFVGFVFISLASRAQELNCTVSINATQIQTTERTIFRDMKTAIEQFMNSRKWTNDSYKNYEKINCNMLITITRMPSVGSFAASVQIQSARPVYNTNYSTLVFNFADRDWEFEYTESLPLEYNDNTYTTNLTSMLALYAYMIIGVDYDSFTELGGTPYFQRALQVVNNAQQSNRPGWQSMQNNRSRYWIVENFNNPQMTDLRKAFYAYHRQGLDTFDKDADKSREVILKGLKDIKKVRDINPTAVIIVSFFDAKGKELANIFSSGSIQVRREAYDIIKAIDPSSNRANYEKIIQN</sequence>
<gene>
    <name evidence="2" type="ORF">SAMN05660236_0446</name>
</gene>
<evidence type="ECO:0000313" key="3">
    <source>
        <dbReference type="Proteomes" id="UP000190961"/>
    </source>
</evidence>
<reference evidence="2 3" key="1">
    <citation type="submission" date="2017-02" db="EMBL/GenBank/DDBJ databases">
        <authorList>
            <person name="Peterson S.W."/>
        </authorList>
    </citation>
    <scope>NUCLEOTIDE SEQUENCE [LARGE SCALE GENOMIC DNA]</scope>
    <source>
        <strain evidence="2 3">DSM 25262</strain>
    </source>
</reference>
<feature type="chain" id="PRO_5010520879" description="DUF4835 domain-containing protein" evidence="1">
    <location>
        <begin position="20"/>
        <end position="299"/>
    </location>
</feature>
<proteinExistence type="predicted"/>
<dbReference type="Proteomes" id="UP000190961">
    <property type="component" value="Unassembled WGS sequence"/>
</dbReference>
<keyword evidence="1" id="KW-0732">Signal</keyword>
<dbReference type="EMBL" id="FUZU01000001">
    <property type="protein sequence ID" value="SKC43089.1"/>
    <property type="molecule type" value="Genomic_DNA"/>
</dbReference>
<dbReference type="AlphaFoldDB" id="A0A1T5IV52"/>
<dbReference type="Pfam" id="PF16119">
    <property type="entry name" value="DUF4835"/>
    <property type="match status" value="1"/>
</dbReference>
<dbReference type="OrthoDB" id="9773381at2"/>
<accession>A0A1T5IV52</accession>
<dbReference type="InterPro" id="IPR032274">
    <property type="entry name" value="DUF4835"/>
</dbReference>
<protein>
    <recommendedName>
        <fullName evidence="4">DUF4835 domain-containing protein</fullName>
    </recommendedName>
</protein>
<dbReference type="RefSeq" id="WP_079685069.1">
    <property type="nucleotide sequence ID" value="NZ_FUZU01000001.1"/>
</dbReference>
<feature type="signal peptide" evidence="1">
    <location>
        <begin position="1"/>
        <end position="19"/>
    </location>
</feature>
<organism evidence="2 3">
    <name type="scientific">Ohtaekwangia koreensis</name>
    <dbReference type="NCBI Taxonomy" id="688867"/>
    <lineage>
        <taxon>Bacteria</taxon>
        <taxon>Pseudomonadati</taxon>
        <taxon>Bacteroidota</taxon>
        <taxon>Cytophagia</taxon>
        <taxon>Cytophagales</taxon>
        <taxon>Fulvivirgaceae</taxon>
        <taxon>Ohtaekwangia</taxon>
    </lineage>
</organism>
<evidence type="ECO:0000313" key="2">
    <source>
        <dbReference type="EMBL" id="SKC43089.1"/>
    </source>
</evidence>
<name>A0A1T5IV52_9BACT</name>
<evidence type="ECO:0008006" key="4">
    <source>
        <dbReference type="Google" id="ProtNLM"/>
    </source>
</evidence>
<evidence type="ECO:0000256" key="1">
    <source>
        <dbReference type="SAM" id="SignalP"/>
    </source>
</evidence>
<dbReference type="STRING" id="688867.SAMN05660236_0446"/>
<keyword evidence="3" id="KW-1185">Reference proteome</keyword>